<dbReference type="EMBL" id="CP054056">
    <property type="protein sequence ID" value="QKJ24841.1"/>
    <property type="molecule type" value="Genomic_DNA"/>
</dbReference>
<dbReference type="SUPFAM" id="SSF53335">
    <property type="entry name" value="S-adenosyl-L-methionine-dependent methyltransferases"/>
    <property type="match status" value="1"/>
</dbReference>
<reference evidence="1 2" key="1">
    <citation type="submission" date="2020-05" db="EMBL/GenBank/DDBJ databases">
        <title>Aquirufa sp. strain 15G-AUS-rot a new Aquirufa species.</title>
        <authorList>
            <person name="Pitt A."/>
            <person name="Hahn M.W."/>
        </authorList>
    </citation>
    <scope>NUCLEOTIDE SEQUENCE [LARGE SCALE GENOMIC DNA]</scope>
    <source>
        <strain evidence="1 2">15G-AUS-rot</strain>
    </source>
</reference>
<gene>
    <name evidence="1" type="ORF">HRU87_01120</name>
</gene>
<evidence type="ECO:0000313" key="2">
    <source>
        <dbReference type="Proteomes" id="UP000501003"/>
    </source>
</evidence>
<organism evidence="1 2">
    <name type="scientific">Aquiluna borgnonia</name>
    <dbReference type="NCBI Taxonomy" id="2499157"/>
    <lineage>
        <taxon>Bacteria</taxon>
        <taxon>Bacillati</taxon>
        <taxon>Actinomycetota</taxon>
        <taxon>Actinomycetes</taxon>
        <taxon>Micrococcales</taxon>
        <taxon>Microbacteriaceae</taxon>
        <taxon>Luna cluster</taxon>
        <taxon>Luna-1 subcluster</taxon>
        <taxon>Aquiluna</taxon>
    </lineage>
</organism>
<evidence type="ECO:0008006" key="3">
    <source>
        <dbReference type="Google" id="ProtNLM"/>
    </source>
</evidence>
<accession>A0A7D4PQC4</accession>
<dbReference type="InterPro" id="IPR029063">
    <property type="entry name" value="SAM-dependent_MTases_sf"/>
</dbReference>
<proteinExistence type="predicted"/>
<dbReference type="RefSeq" id="WP_173493138.1">
    <property type="nucleotide sequence ID" value="NZ_CP054056.1"/>
</dbReference>
<dbReference type="PRINTS" id="PR00507">
    <property type="entry name" value="N12N6MTFRASE"/>
</dbReference>
<sequence>MQKLGNRRVTGTEQYYTPPELARELTEVLIQQVGTDRSFLEPAGGNGSFINALQGLGVKDIESVDLYPKHPLVRQGNFLEFHPGSREFVTVSNPPFGRNNALSVPFFNHAATMSSHIAFLVPRSWRKWSVLNRLHQNFHLKSDLDVQVNYQSDTGEPIGSSNELRSCFQVWERRAENRGLIHVRDQHLVEKTNPEDADLAIRVFGFGCGNVLKSFPRTKNTTLMFLRVLNPKVMGVIEGLDYGRFINNTAYTQALALPELNYLLNEAIFGDPMMEIEAARE</sequence>
<name>A0A7D4PQC4_9MICO</name>
<evidence type="ECO:0000313" key="1">
    <source>
        <dbReference type="EMBL" id="QKJ24841.1"/>
    </source>
</evidence>
<dbReference type="KEGG" id="aqg:HRU87_01120"/>
<dbReference type="AlphaFoldDB" id="A0A7D4PQC4"/>
<protein>
    <recommendedName>
        <fullName evidence="3">SAM-dependent methyltransferase</fullName>
    </recommendedName>
</protein>
<keyword evidence="2" id="KW-1185">Reference proteome</keyword>
<dbReference type="Gene3D" id="3.40.50.150">
    <property type="entry name" value="Vaccinia Virus protein VP39"/>
    <property type="match status" value="1"/>
</dbReference>
<dbReference type="Proteomes" id="UP000501003">
    <property type="component" value="Chromosome"/>
</dbReference>